<dbReference type="InterPro" id="IPR029039">
    <property type="entry name" value="Flavoprotein-like_sf"/>
</dbReference>
<sequence>MICWMKKMVAFIGSPRKEGNTSTIVREIARGAKEAGAEVKIYNLNEMTLKPCQSCFYCRQAENCATKDDMQSVYADIKNADAIVIGSPIYMSQVTAQTKLLIDRLFPLIDANFKPRFGVKKTVVVYSQGQDEAGAFQRYFEYNANVLKMLGLDIVDTIICSGANDPQTAVKNESLMAKAFKTGRELVE</sequence>
<evidence type="ECO:0000313" key="4">
    <source>
        <dbReference type="EMBL" id="GAF26071.1"/>
    </source>
</evidence>
<keyword evidence="2" id="KW-0288">FMN</keyword>
<dbReference type="EMBL" id="DF238840">
    <property type="protein sequence ID" value="GAF26071.1"/>
    <property type="molecule type" value="Genomic_DNA"/>
</dbReference>
<organism evidence="4">
    <name type="scientific">Moorella thermoacetica Y72</name>
    <dbReference type="NCBI Taxonomy" id="1325331"/>
    <lineage>
        <taxon>Bacteria</taxon>
        <taxon>Bacillati</taxon>
        <taxon>Bacillota</taxon>
        <taxon>Clostridia</taxon>
        <taxon>Neomoorellales</taxon>
        <taxon>Neomoorellaceae</taxon>
        <taxon>Neomoorella</taxon>
    </lineage>
</organism>
<evidence type="ECO:0000259" key="3">
    <source>
        <dbReference type="Pfam" id="PF03358"/>
    </source>
</evidence>
<proteinExistence type="predicted"/>
<dbReference type="SUPFAM" id="SSF52218">
    <property type="entry name" value="Flavoproteins"/>
    <property type="match status" value="1"/>
</dbReference>
<name>A0A0S6UAC2_NEOTH</name>
<keyword evidence="1" id="KW-0285">Flavoprotein</keyword>
<accession>A0A0S6UAC2</accession>
<dbReference type="Proteomes" id="UP000063718">
    <property type="component" value="Unassembled WGS sequence"/>
</dbReference>
<dbReference type="InterPro" id="IPR051796">
    <property type="entry name" value="ISF_SsuE-like"/>
</dbReference>
<dbReference type="PANTHER" id="PTHR43278:SF2">
    <property type="entry name" value="IRON-SULFUR FLAVOPROTEIN"/>
    <property type="match status" value="1"/>
</dbReference>
<reference evidence="4" key="1">
    <citation type="journal article" date="2014" name="Gene">
        <title>Genome-guided analysis of transformation efficiency and carbon dioxide assimilation by Moorella thermoacetica Y72.</title>
        <authorList>
            <person name="Tsukahara K."/>
            <person name="Kita A."/>
            <person name="Nakashimada Y."/>
            <person name="Hoshino T."/>
            <person name="Murakami K."/>
        </authorList>
    </citation>
    <scope>NUCLEOTIDE SEQUENCE [LARGE SCALE GENOMIC DNA]</scope>
    <source>
        <strain evidence="4">Y72</strain>
    </source>
</reference>
<dbReference type="Pfam" id="PF03358">
    <property type="entry name" value="FMN_red"/>
    <property type="match status" value="1"/>
</dbReference>
<dbReference type="PANTHER" id="PTHR43278">
    <property type="entry name" value="NAD(P)H-DEPENDENT FMN-CONTAINING OXIDOREDUCTASE YWQN-RELATED"/>
    <property type="match status" value="1"/>
</dbReference>
<dbReference type="InterPro" id="IPR005025">
    <property type="entry name" value="FMN_Rdtase-like_dom"/>
</dbReference>
<dbReference type="Gene3D" id="3.40.50.360">
    <property type="match status" value="1"/>
</dbReference>
<dbReference type="AlphaFoldDB" id="A0A0S6UAC2"/>
<evidence type="ECO:0000256" key="2">
    <source>
        <dbReference type="ARBA" id="ARBA00022643"/>
    </source>
</evidence>
<protein>
    <submittedName>
        <fullName evidence="4">Multimeric flavodoxin WrbA</fullName>
    </submittedName>
</protein>
<evidence type="ECO:0000256" key="1">
    <source>
        <dbReference type="ARBA" id="ARBA00022630"/>
    </source>
</evidence>
<gene>
    <name evidence="4" type="ORF">MTY_1408</name>
</gene>
<feature type="domain" description="NADPH-dependent FMN reductase-like" evidence="3">
    <location>
        <begin position="7"/>
        <end position="134"/>
    </location>
</feature>
<dbReference type="GO" id="GO:0016491">
    <property type="term" value="F:oxidoreductase activity"/>
    <property type="evidence" value="ECO:0007669"/>
    <property type="project" value="InterPro"/>
</dbReference>